<reference evidence="4 5" key="1">
    <citation type="submission" date="2015-11" db="EMBL/GenBank/DDBJ databases">
        <title>Genomic analysis of 38 Legionella species identifies large and diverse effector repertoires.</title>
        <authorList>
            <person name="Burstein D."/>
            <person name="Amaro F."/>
            <person name="Zusman T."/>
            <person name="Lifshitz Z."/>
            <person name="Cohen O."/>
            <person name="Gilbert J.A."/>
            <person name="Pupko T."/>
            <person name="Shuman H.A."/>
            <person name="Segal G."/>
        </authorList>
    </citation>
    <scope>NUCLEOTIDE SEQUENCE [LARGE SCALE GENOMIC DNA]</scope>
    <source>
        <strain evidence="4 5">BL-540</strain>
    </source>
</reference>
<dbReference type="PATRIC" id="fig|456.5.peg.2355"/>
<dbReference type="Gene3D" id="3.30.9.100">
    <property type="match status" value="1"/>
</dbReference>
<dbReference type="PANTHER" id="PTHR42685">
    <property type="entry name" value="GERANYLGERANYL DIPHOSPHATE REDUCTASE"/>
    <property type="match status" value="1"/>
</dbReference>
<protein>
    <recommendedName>
        <fullName evidence="2">Protein CbrA</fullName>
    </recommendedName>
</protein>
<keyword evidence="5" id="KW-1185">Reference proteome</keyword>
<dbReference type="GO" id="GO:0071949">
    <property type="term" value="F:FAD binding"/>
    <property type="evidence" value="ECO:0007669"/>
    <property type="project" value="InterPro"/>
</dbReference>
<dbReference type="Gene3D" id="3.50.50.60">
    <property type="entry name" value="FAD/NAD(P)-binding domain"/>
    <property type="match status" value="1"/>
</dbReference>
<proteinExistence type="inferred from homology"/>
<dbReference type="PRINTS" id="PR00420">
    <property type="entry name" value="RNGMNOXGNASE"/>
</dbReference>
<comment type="caution">
    <text evidence="4">The sequence shown here is derived from an EMBL/GenBank/DDBJ whole genome shotgun (WGS) entry which is preliminary data.</text>
</comment>
<dbReference type="InterPro" id="IPR050407">
    <property type="entry name" value="Geranylgeranyl_reductase"/>
</dbReference>
<evidence type="ECO:0000313" key="5">
    <source>
        <dbReference type="Proteomes" id="UP000055035"/>
    </source>
</evidence>
<evidence type="ECO:0000256" key="2">
    <source>
        <dbReference type="ARBA" id="ARBA00040363"/>
    </source>
</evidence>
<dbReference type="EMBL" id="LNYJ01000011">
    <property type="protein sequence ID" value="KTD17881.1"/>
    <property type="molecule type" value="Genomic_DNA"/>
</dbReference>
<dbReference type="STRING" id="456.Ljor_2187"/>
<dbReference type="PANTHER" id="PTHR42685:SF22">
    <property type="entry name" value="CONDITIONED MEDIUM FACTOR RECEPTOR 1"/>
    <property type="match status" value="1"/>
</dbReference>
<dbReference type="InterPro" id="IPR002938">
    <property type="entry name" value="FAD-bd"/>
</dbReference>
<name>A0A0W0VE12_9GAMM</name>
<dbReference type="Proteomes" id="UP000055035">
    <property type="component" value="Unassembled WGS sequence"/>
</dbReference>
<accession>A0A0W0VE12</accession>
<feature type="domain" description="FAD-binding" evidence="3">
    <location>
        <begin position="25"/>
        <end position="341"/>
    </location>
</feature>
<sequence>MFSLVLRLGLRINFPVIRKMNANFDALVIGGGPAGATTAALLAHSGWSVALIEKKSFPRVKVCGEFLSAATYPLLAELGIAELFSEQAGPPVKRVGWFVANQMLTADMPVMHNSIKWGRALGREHLDTALLNVARERGVEIWQPWTALSIITEKNYFICQLESKEKEKTLELTAPVLIMAQGSWEKPVIKRNPIVHKPSDLLAFKTHFSHSNLDRDLMSLISFPDGYGGLVHSNDERMTLSCCIRRERLQKLRSHYTGLSAGDAVLRYIRANCLGVDTSLSSAEQQDQWLAVGPISPGIRSCYQNDIFYVGNVAAEAHPIIAEGISMAMQSACLLAKCFIKHGKKLDKEHLNRVGIDYQKQWHHQFVGRIRAAALFAHLTMRPHLSSSLLPIIRRFPGILSFSAALSGKVKELKI</sequence>
<dbReference type="SUPFAM" id="SSF51905">
    <property type="entry name" value="FAD/NAD(P)-binding domain"/>
    <property type="match status" value="1"/>
</dbReference>
<evidence type="ECO:0000259" key="3">
    <source>
        <dbReference type="Pfam" id="PF01494"/>
    </source>
</evidence>
<organism evidence="4 5">
    <name type="scientific">Legionella jordanis</name>
    <dbReference type="NCBI Taxonomy" id="456"/>
    <lineage>
        <taxon>Bacteria</taxon>
        <taxon>Pseudomonadati</taxon>
        <taxon>Pseudomonadota</taxon>
        <taxon>Gammaproteobacteria</taxon>
        <taxon>Legionellales</taxon>
        <taxon>Legionellaceae</taxon>
        <taxon>Legionella</taxon>
    </lineage>
</organism>
<dbReference type="Pfam" id="PF01494">
    <property type="entry name" value="FAD_binding_3"/>
    <property type="match status" value="1"/>
</dbReference>
<dbReference type="InterPro" id="IPR036188">
    <property type="entry name" value="FAD/NAD-bd_sf"/>
</dbReference>
<dbReference type="RefSeq" id="WP_238583485.1">
    <property type="nucleotide sequence ID" value="NZ_LNYJ01000011.1"/>
</dbReference>
<gene>
    <name evidence="4" type="ORF">Ljor_2187</name>
</gene>
<comment type="similarity">
    <text evidence="1">Belongs to the CbrA family.</text>
</comment>
<dbReference type="AlphaFoldDB" id="A0A0W0VE12"/>
<evidence type="ECO:0000313" key="4">
    <source>
        <dbReference type="EMBL" id="KTD17881.1"/>
    </source>
</evidence>
<evidence type="ECO:0000256" key="1">
    <source>
        <dbReference type="ARBA" id="ARBA00038079"/>
    </source>
</evidence>